<reference evidence="2" key="1">
    <citation type="submission" date="2016-11" db="UniProtKB">
        <authorList>
            <consortium name="WormBaseParasite"/>
        </authorList>
    </citation>
    <scope>IDENTIFICATION</scope>
</reference>
<sequence length="70" mass="8263">MYHSTFSESTSKAFLRITAIVEQRTEFGRMVLLLCKKNCSRLRSQMVTSTNFNFKVHFFIHDAIMTRLNQ</sequence>
<dbReference type="WBParaSite" id="Hba_00910">
    <property type="protein sequence ID" value="Hba_00910"/>
    <property type="gene ID" value="Hba_00910"/>
</dbReference>
<evidence type="ECO:0000313" key="1">
    <source>
        <dbReference type="Proteomes" id="UP000095283"/>
    </source>
</evidence>
<accession>A0A1I7W8D6</accession>
<name>A0A1I7W8D6_HETBA</name>
<evidence type="ECO:0000313" key="2">
    <source>
        <dbReference type="WBParaSite" id="Hba_00910"/>
    </source>
</evidence>
<keyword evidence="1" id="KW-1185">Reference proteome</keyword>
<organism evidence="1 2">
    <name type="scientific">Heterorhabditis bacteriophora</name>
    <name type="common">Entomopathogenic nematode worm</name>
    <dbReference type="NCBI Taxonomy" id="37862"/>
    <lineage>
        <taxon>Eukaryota</taxon>
        <taxon>Metazoa</taxon>
        <taxon>Ecdysozoa</taxon>
        <taxon>Nematoda</taxon>
        <taxon>Chromadorea</taxon>
        <taxon>Rhabditida</taxon>
        <taxon>Rhabditina</taxon>
        <taxon>Rhabditomorpha</taxon>
        <taxon>Strongyloidea</taxon>
        <taxon>Heterorhabditidae</taxon>
        <taxon>Heterorhabditis</taxon>
    </lineage>
</organism>
<protein>
    <submittedName>
        <fullName evidence="2">Ovule protein</fullName>
    </submittedName>
</protein>
<dbReference type="AlphaFoldDB" id="A0A1I7W8D6"/>
<proteinExistence type="predicted"/>
<dbReference type="Proteomes" id="UP000095283">
    <property type="component" value="Unplaced"/>
</dbReference>